<dbReference type="GO" id="GO:0030036">
    <property type="term" value="P:actin cytoskeleton organization"/>
    <property type="evidence" value="ECO:0007669"/>
    <property type="project" value="TreeGrafter"/>
</dbReference>
<keyword evidence="7" id="KW-1185">Reference proteome</keyword>
<feature type="non-terminal residue" evidence="6">
    <location>
        <position position="1"/>
    </location>
</feature>
<dbReference type="SUPFAM" id="SSF50156">
    <property type="entry name" value="PDZ domain-like"/>
    <property type="match status" value="1"/>
</dbReference>
<accession>A0A8S3YFS8</accession>
<dbReference type="InterPro" id="IPR036034">
    <property type="entry name" value="PDZ_sf"/>
</dbReference>
<dbReference type="Pfam" id="PF00595">
    <property type="entry name" value="PDZ"/>
    <property type="match status" value="1"/>
</dbReference>
<sequence length="225" mass="24672">MSTSELKASDKIMIKLVRQDSSTSWGFRLQGGTDFSTPLSVQLVNADSVAEKAGLKAGDAILAINNITSDSMTHDEAKAEIVRSGNEISLLVEKGAVRIWRPKVTPLHNLRPLQLNLLTTDVEDDIQPVQRTSLAFTTSPQEPCKIGSSHNRSPQPFSKSMFPDFSVATGQCSPDKEPNRDVEHTADLHNQRHIVDTQRSPTDASITNNGVVLKLEEARDDEKGE</sequence>
<keyword evidence="3" id="KW-0440">LIM domain</keyword>
<dbReference type="GO" id="GO:0001725">
    <property type="term" value="C:stress fiber"/>
    <property type="evidence" value="ECO:0007669"/>
    <property type="project" value="TreeGrafter"/>
</dbReference>
<feature type="compositionally biased region" description="Polar residues" evidence="4">
    <location>
        <begin position="148"/>
        <end position="158"/>
    </location>
</feature>
<name>A0A8S3YFS8_9EUPU</name>
<comment type="subcellular location">
    <subcellularLocation>
        <location evidence="1">Cytoplasm</location>
    </subcellularLocation>
</comment>
<keyword evidence="2" id="KW-0963">Cytoplasm</keyword>
<dbReference type="Proteomes" id="UP000678393">
    <property type="component" value="Unassembled WGS sequence"/>
</dbReference>
<evidence type="ECO:0000256" key="1">
    <source>
        <dbReference type="ARBA" id="ARBA00004496"/>
    </source>
</evidence>
<evidence type="ECO:0000313" key="7">
    <source>
        <dbReference type="Proteomes" id="UP000678393"/>
    </source>
</evidence>
<evidence type="ECO:0000256" key="2">
    <source>
        <dbReference type="ARBA" id="ARBA00022490"/>
    </source>
</evidence>
<dbReference type="InterPro" id="IPR001478">
    <property type="entry name" value="PDZ"/>
</dbReference>
<dbReference type="AlphaFoldDB" id="A0A8S3YFS8"/>
<evidence type="ECO:0000259" key="5">
    <source>
        <dbReference type="PROSITE" id="PS50106"/>
    </source>
</evidence>
<evidence type="ECO:0000313" key="6">
    <source>
        <dbReference type="EMBL" id="CAG5115354.1"/>
    </source>
</evidence>
<evidence type="ECO:0000256" key="3">
    <source>
        <dbReference type="ARBA" id="ARBA00023038"/>
    </source>
</evidence>
<gene>
    <name evidence="6" type="ORF">CUNI_LOCUS912</name>
</gene>
<dbReference type="GO" id="GO:0005912">
    <property type="term" value="C:adherens junction"/>
    <property type="evidence" value="ECO:0007669"/>
    <property type="project" value="TreeGrafter"/>
</dbReference>
<reference evidence="6" key="1">
    <citation type="submission" date="2021-04" db="EMBL/GenBank/DDBJ databases">
        <authorList>
            <consortium name="Molecular Ecology Group"/>
        </authorList>
    </citation>
    <scope>NUCLEOTIDE SEQUENCE</scope>
</reference>
<keyword evidence="3" id="KW-0862">Zinc</keyword>
<dbReference type="SMART" id="SM00228">
    <property type="entry name" value="PDZ"/>
    <property type="match status" value="1"/>
</dbReference>
<dbReference type="Gene3D" id="2.30.42.10">
    <property type="match status" value="1"/>
</dbReference>
<feature type="compositionally biased region" description="Polar residues" evidence="4">
    <location>
        <begin position="197"/>
        <end position="209"/>
    </location>
</feature>
<dbReference type="GO" id="GO:0030018">
    <property type="term" value="C:Z disc"/>
    <property type="evidence" value="ECO:0007669"/>
    <property type="project" value="TreeGrafter"/>
</dbReference>
<dbReference type="PANTHER" id="PTHR24214">
    <property type="entry name" value="PDZ AND LIM DOMAIN PROTEIN ZASP"/>
    <property type="match status" value="1"/>
</dbReference>
<keyword evidence="3" id="KW-0479">Metal-binding</keyword>
<dbReference type="CDD" id="cd23068">
    <property type="entry name" value="PDZ_ZASP52-like"/>
    <property type="match status" value="1"/>
</dbReference>
<dbReference type="GO" id="GO:0051371">
    <property type="term" value="F:muscle alpha-actinin binding"/>
    <property type="evidence" value="ECO:0007669"/>
    <property type="project" value="TreeGrafter"/>
</dbReference>
<dbReference type="GO" id="GO:0003779">
    <property type="term" value="F:actin binding"/>
    <property type="evidence" value="ECO:0007669"/>
    <property type="project" value="TreeGrafter"/>
</dbReference>
<feature type="domain" description="PDZ" evidence="5">
    <location>
        <begin position="13"/>
        <end position="96"/>
    </location>
</feature>
<dbReference type="PROSITE" id="PS50106">
    <property type="entry name" value="PDZ"/>
    <property type="match status" value="1"/>
</dbReference>
<dbReference type="OrthoDB" id="44841at2759"/>
<organism evidence="6 7">
    <name type="scientific">Candidula unifasciata</name>
    <dbReference type="NCBI Taxonomy" id="100452"/>
    <lineage>
        <taxon>Eukaryota</taxon>
        <taxon>Metazoa</taxon>
        <taxon>Spiralia</taxon>
        <taxon>Lophotrochozoa</taxon>
        <taxon>Mollusca</taxon>
        <taxon>Gastropoda</taxon>
        <taxon>Heterobranchia</taxon>
        <taxon>Euthyneura</taxon>
        <taxon>Panpulmonata</taxon>
        <taxon>Eupulmonata</taxon>
        <taxon>Stylommatophora</taxon>
        <taxon>Helicina</taxon>
        <taxon>Helicoidea</taxon>
        <taxon>Geomitridae</taxon>
        <taxon>Candidula</taxon>
    </lineage>
</organism>
<dbReference type="PANTHER" id="PTHR24214:SF38">
    <property type="entry name" value="PDZ AND LIM DOMAIN PROTEIN ZASP-RELATED"/>
    <property type="match status" value="1"/>
</dbReference>
<dbReference type="GO" id="GO:0061061">
    <property type="term" value="P:muscle structure development"/>
    <property type="evidence" value="ECO:0007669"/>
    <property type="project" value="TreeGrafter"/>
</dbReference>
<proteinExistence type="predicted"/>
<feature type="compositionally biased region" description="Basic and acidic residues" evidence="4">
    <location>
        <begin position="174"/>
        <end position="196"/>
    </location>
</feature>
<comment type="caution">
    <text evidence="6">The sequence shown here is derived from an EMBL/GenBank/DDBJ whole genome shotgun (WGS) entry which is preliminary data.</text>
</comment>
<evidence type="ECO:0000256" key="4">
    <source>
        <dbReference type="SAM" id="MobiDB-lite"/>
    </source>
</evidence>
<dbReference type="FunFam" id="2.30.42.10:FF:000055">
    <property type="entry name" value="PDZ and LIM domain protein 3"/>
    <property type="match status" value="1"/>
</dbReference>
<dbReference type="EMBL" id="CAJHNH020000110">
    <property type="protein sequence ID" value="CAG5115354.1"/>
    <property type="molecule type" value="Genomic_DNA"/>
</dbReference>
<dbReference type="GO" id="GO:0031941">
    <property type="term" value="C:filamentous actin"/>
    <property type="evidence" value="ECO:0007669"/>
    <property type="project" value="TreeGrafter"/>
</dbReference>
<dbReference type="InterPro" id="IPR050604">
    <property type="entry name" value="PDZ-LIM_domain"/>
</dbReference>
<protein>
    <recommendedName>
        <fullName evidence="5">PDZ domain-containing protein</fullName>
    </recommendedName>
</protein>
<feature type="region of interest" description="Disordered" evidence="4">
    <location>
        <begin position="138"/>
        <end position="209"/>
    </location>
</feature>